<name>A0A9D4BL32_DREPO</name>
<dbReference type="EMBL" id="JAIWYP010000016">
    <property type="protein sequence ID" value="KAH3697163.1"/>
    <property type="molecule type" value="Genomic_DNA"/>
</dbReference>
<evidence type="ECO:0008006" key="4">
    <source>
        <dbReference type="Google" id="ProtNLM"/>
    </source>
</evidence>
<feature type="signal peptide" evidence="1">
    <location>
        <begin position="1"/>
        <end position="43"/>
    </location>
</feature>
<evidence type="ECO:0000313" key="2">
    <source>
        <dbReference type="EMBL" id="KAH3697163.1"/>
    </source>
</evidence>
<dbReference type="AlphaFoldDB" id="A0A9D4BL32"/>
<keyword evidence="1" id="KW-0732">Signal</keyword>
<accession>A0A9D4BL32</accession>
<dbReference type="Proteomes" id="UP000828390">
    <property type="component" value="Unassembled WGS sequence"/>
</dbReference>
<reference evidence="2" key="1">
    <citation type="journal article" date="2019" name="bioRxiv">
        <title>The Genome of the Zebra Mussel, Dreissena polymorpha: A Resource for Invasive Species Research.</title>
        <authorList>
            <person name="McCartney M.A."/>
            <person name="Auch B."/>
            <person name="Kono T."/>
            <person name="Mallez S."/>
            <person name="Zhang Y."/>
            <person name="Obille A."/>
            <person name="Becker A."/>
            <person name="Abrahante J.E."/>
            <person name="Garbe J."/>
            <person name="Badalamenti J.P."/>
            <person name="Herman A."/>
            <person name="Mangelson H."/>
            <person name="Liachko I."/>
            <person name="Sullivan S."/>
            <person name="Sone E.D."/>
            <person name="Koren S."/>
            <person name="Silverstein K.A.T."/>
            <person name="Beckman K.B."/>
            <person name="Gohl D.M."/>
        </authorList>
    </citation>
    <scope>NUCLEOTIDE SEQUENCE</scope>
    <source>
        <strain evidence="2">Duluth1</strain>
        <tissue evidence="2">Whole animal</tissue>
    </source>
</reference>
<keyword evidence="3" id="KW-1185">Reference proteome</keyword>
<gene>
    <name evidence="2" type="ORF">DPMN_084652</name>
</gene>
<comment type="caution">
    <text evidence="2">The sequence shown here is derived from an EMBL/GenBank/DDBJ whole genome shotgun (WGS) entry which is preliminary data.</text>
</comment>
<proteinExistence type="predicted"/>
<protein>
    <recommendedName>
        <fullName evidence="4">Reverse transcriptase</fullName>
    </recommendedName>
</protein>
<sequence length="61" mass="6830">MTCRIVHNRQLTGAFEVRTGVRQGCLLLHILFLLAIDIGGAEAEWHSVDSLETVGRPRLCR</sequence>
<feature type="chain" id="PRO_5039271662" description="Reverse transcriptase" evidence="1">
    <location>
        <begin position="44"/>
        <end position="61"/>
    </location>
</feature>
<reference evidence="2" key="2">
    <citation type="submission" date="2020-11" db="EMBL/GenBank/DDBJ databases">
        <authorList>
            <person name="McCartney M.A."/>
            <person name="Auch B."/>
            <person name="Kono T."/>
            <person name="Mallez S."/>
            <person name="Becker A."/>
            <person name="Gohl D.M."/>
            <person name="Silverstein K.A.T."/>
            <person name="Koren S."/>
            <person name="Bechman K.B."/>
            <person name="Herman A."/>
            <person name="Abrahante J.E."/>
            <person name="Garbe J."/>
        </authorList>
    </citation>
    <scope>NUCLEOTIDE SEQUENCE</scope>
    <source>
        <strain evidence="2">Duluth1</strain>
        <tissue evidence="2">Whole animal</tissue>
    </source>
</reference>
<evidence type="ECO:0000256" key="1">
    <source>
        <dbReference type="SAM" id="SignalP"/>
    </source>
</evidence>
<organism evidence="2 3">
    <name type="scientific">Dreissena polymorpha</name>
    <name type="common">Zebra mussel</name>
    <name type="synonym">Mytilus polymorpha</name>
    <dbReference type="NCBI Taxonomy" id="45954"/>
    <lineage>
        <taxon>Eukaryota</taxon>
        <taxon>Metazoa</taxon>
        <taxon>Spiralia</taxon>
        <taxon>Lophotrochozoa</taxon>
        <taxon>Mollusca</taxon>
        <taxon>Bivalvia</taxon>
        <taxon>Autobranchia</taxon>
        <taxon>Heteroconchia</taxon>
        <taxon>Euheterodonta</taxon>
        <taxon>Imparidentia</taxon>
        <taxon>Neoheterodontei</taxon>
        <taxon>Myida</taxon>
        <taxon>Dreissenoidea</taxon>
        <taxon>Dreissenidae</taxon>
        <taxon>Dreissena</taxon>
    </lineage>
</organism>
<evidence type="ECO:0000313" key="3">
    <source>
        <dbReference type="Proteomes" id="UP000828390"/>
    </source>
</evidence>